<protein>
    <recommendedName>
        <fullName evidence="7">DNA-directed RNA polymerase</fullName>
    </recommendedName>
</protein>
<dbReference type="GO" id="GO:0016779">
    <property type="term" value="F:nucleotidyltransferase activity"/>
    <property type="evidence" value="ECO:0007669"/>
    <property type="project" value="UniProtKB-KW"/>
</dbReference>
<dbReference type="AlphaFoldDB" id="A0A9Q1JLK3"/>
<keyword evidence="2" id="KW-0808">Transferase</keyword>
<dbReference type="Gene3D" id="1.10.1790.20">
    <property type="match status" value="1"/>
</dbReference>
<evidence type="ECO:0000256" key="3">
    <source>
        <dbReference type="ARBA" id="ARBA00022695"/>
    </source>
</evidence>
<evidence type="ECO:0000313" key="6">
    <source>
        <dbReference type="Proteomes" id="UP001153076"/>
    </source>
</evidence>
<evidence type="ECO:0000256" key="4">
    <source>
        <dbReference type="ARBA" id="ARBA00023163"/>
    </source>
</evidence>
<evidence type="ECO:0008006" key="7">
    <source>
        <dbReference type="Google" id="ProtNLM"/>
    </source>
</evidence>
<accession>A0A9Q1JLK3</accession>
<dbReference type="GO" id="GO:0000428">
    <property type="term" value="C:DNA-directed RNA polymerase complex"/>
    <property type="evidence" value="ECO:0007669"/>
    <property type="project" value="UniProtKB-KW"/>
</dbReference>
<dbReference type="SUPFAM" id="SSF64484">
    <property type="entry name" value="beta and beta-prime subunits of DNA dependent RNA-polymerase"/>
    <property type="match status" value="1"/>
</dbReference>
<keyword evidence="4" id="KW-0804">Transcription</keyword>
<dbReference type="PANTHER" id="PTHR34995:SF1">
    <property type="entry name" value="DNA-DIRECTED RNA POLYMERASE SUBUNIT BETA"/>
    <property type="match status" value="1"/>
</dbReference>
<evidence type="ECO:0000256" key="1">
    <source>
        <dbReference type="ARBA" id="ARBA00022478"/>
    </source>
</evidence>
<dbReference type="Proteomes" id="UP001153076">
    <property type="component" value="Unassembled WGS sequence"/>
</dbReference>
<keyword evidence="6" id="KW-1185">Reference proteome</keyword>
<dbReference type="PANTHER" id="PTHR34995">
    <property type="entry name" value="DNA-DIRECTED RNA POLYMERASE SUBUNIT BETA"/>
    <property type="match status" value="1"/>
</dbReference>
<dbReference type="InterPro" id="IPR050254">
    <property type="entry name" value="RNA_pol_beta''_euk"/>
</dbReference>
<gene>
    <name evidence="5" type="ORF">Cgig2_021933</name>
</gene>
<sequence length="203" mass="23086">MFFVLAVPVVTYEITDGLNLATLFPHDLFQERDNVQLRVVNYIFYGNGKATRKISNTRDTLVTFIYEKSRSGDITQGLPKVEQVLEVQSIDSISRNLEKRIYGWNKHITRILRIFYGFLIGAELTMVQSHPKGLSIPGVQIHNRHIKIIVRQITSKVLVSEDGMANIFLPGEQIGLLWAERTGRALEEAICYRVILLGITRAS</sequence>
<keyword evidence="1" id="KW-0240">DNA-directed RNA polymerase</keyword>
<organism evidence="5 6">
    <name type="scientific">Carnegiea gigantea</name>
    <dbReference type="NCBI Taxonomy" id="171969"/>
    <lineage>
        <taxon>Eukaryota</taxon>
        <taxon>Viridiplantae</taxon>
        <taxon>Streptophyta</taxon>
        <taxon>Embryophyta</taxon>
        <taxon>Tracheophyta</taxon>
        <taxon>Spermatophyta</taxon>
        <taxon>Magnoliopsida</taxon>
        <taxon>eudicotyledons</taxon>
        <taxon>Gunneridae</taxon>
        <taxon>Pentapetalae</taxon>
        <taxon>Caryophyllales</taxon>
        <taxon>Cactineae</taxon>
        <taxon>Cactaceae</taxon>
        <taxon>Cactoideae</taxon>
        <taxon>Echinocereeae</taxon>
        <taxon>Carnegiea</taxon>
    </lineage>
</organism>
<dbReference type="OrthoDB" id="498011at2759"/>
<keyword evidence="3" id="KW-0548">Nucleotidyltransferase</keyword>
<evidence type="ECO:0000313" key="5">
    <source>
        <dbReference type="EMBL" id="KAJ8424926.1"/>
    </source>
</evidence>
<comment type="caution">
    <text evidence="5">The sequence shown here is derived from an EMBL/GenBank/DDBJ whole genome shotgun (WGS) entry which is preliminary data.</text>
</comment>
<reference evidence="5" key="1">
    <citation type="submission" date="2022-04" db="EMBL/GenBank/DDBJ databases">
        <title>Carnegiea gigantea Genome sequencing and assembly v2.</title>
        <authorList>
            <person name="Copetti D."/>
            <person name="Sanderson M.J."/>
            <person name="Burquez A."/>
            <person name="Wojciechowski M.F."/>
        </authorList>
    </citation>
    <scope>NUCLEOTIDE SEQUENCE</scope>
    <source>
        <strain evidence="5">SGP5-SGP5p</strain>
        <tissue evidence="5">Aerial part</tissue>
    </source>
</reference>
<name>A0A9Q1JLK3_9CARY</name>
<dbReference type="EMBL" id="JAKOGI010001580">
    <property type="protein sequence ID" value="KAJ8424926.1"/>
    <property type="molecule type" value="Genomic_DNA"/>
</dbReference>
<proteinExistence type="predicted"/>
<evidence type="ECO:0000256" key="2">
    <source>
        <dbReference type="ARBA" id="ARBA00022679"/>
    </source>
</evidence>